<accession>A0A6V8KME1</accession>
<dbReference type="EMBL" id="BLPF01000005">
    <property type="protein sequence ID" value="GFJ86323.1"/>
    <property type="molecule type" value="Genomic_DNA"/>
</dbReference>
<dbReference type="RefSeq" id="WP_173072106.1">
    <property type="nucleotide sequence ID" value="NZ_BAABGO010000002.1"/>
</dbReference>
<name>A0A6V8KME1_9ACTN</name>
<keyword evidence="2" id="KW-1185">Reference proteome</keyword>
<dbReference type="Gene3D" id="3.40.50.150">
    <property type="entry name" value="Vaccinia Virus protein VP39"/>
    <property type="match status" value="1"/>
</dbReference>
<dbReference type="CDD" id="cd02440">
    <property type="entry name" value="AdoMet_MTases"/>
    <property type="match status" value="1"/>
</dbReference>
<dbReference type="Pfam" id="PF13489">
    <property type="entry name" value="Methyltransf_23"/>
    <property type="match status" value="1"/>
</dbReference>
<evidence type="ECO:0008006" key="3">
    <source>
        <dbReference type="Google" id="ProtNLM"/>
    </source>
</evidence>
<evidence type="ECO:0000313" key="2">
    <source>
        <dbReference type="Proteomes" id="UP000482800"/>
    </source>
</evidence>
<reference evidence="1 2" key="1">
    <citation type="submission" date="2020-03" db="EMBL/GenBank/DDBJ databases">
        <title>Whole genome shotgun sequence of Phytohabitans houttuyneae NBRC 108639.</title>
        <authorList>
            <person name="Komaki H."/>
            <person name="Tamura T."/>
        </authorList>
    </citation>
    <scope>NUCLEOTIDE SEQUENCE [LARGE SCALE GENOMIC DNA]</scope>
    <source>
        <strain evidence="1 2">NBRC 108639</strain>
    </source>
</reference>
<dbReference type="SUPFAM" id="SSF53335">
    <property type="entry name" value="S-adenosyl-L-methionine-dependent methyltransferases"/>
    <property type="match status" value="1"/>
</dbReference>
<sequence length="247" mass="26178">MSPTAPPPLAPRAALRWAVVRNLVRGIAPSTILELGCGRGGFGARLARIATYTAVEPDETSWQAAHDQITAVGGTVVHGDHHKTPDPGTYDLVCAFEVLEHLADDAGALQEWLPLVRPGGHLLLSVPADPERFGPMDEEAGHYRRYSAEQLGERLAAAGAVDIVLRHYAWPLGYALEAVRNRLASRRGGEVAESTVEERTAGSGRVLQPGARLTGLAIQAGIAPFAALQAVTPHRGPALLALARRPG</sequence>
<protein>
    <recommendedName>
        <fullName evidence="3">Methyltransferase type 11 domain-containing protein</fullName>
    </recommendedName>
</protein>
<reference evidence="1 2" key="2">
    <citation type="submission" date="2020-03" db="EMBL/GenBank/DDBJ databases">
        <authorList>
            <person name="Ichikawa N."/>
            <person name="Kimura A."/>
            <person name="Kitahashi Y."/>
            <person name="Uohara A."/>
        </authorList>
    </citation>
    <scope>NUCLEOTIDE SEQUENCE [LARGE SCALE GENOMIC DNA]</scope>
    <source>
        <strain evidence="1 2">NBRC 108639</strain>
    </source>
</reference>
<dbReference type="Proteomes" id="UP000482800">
    <property type="component" value="Unassembled WGS sequence"/>
</dbReference>
<dbReference type="InterPro" id="IPR029063">
    <property type="entry name" value="SAM-dependent_MTases_sf"/>
</dbReference>
<gene>
    <name evidence="1" type="ORF">Phou_105030</name>
</gene>
<comment type="caution">
    <text evidence="1">The sequence shown here is derived from an EMBL/GenBank/DDBJ whole genome shotgun (WGS) entry which is preliminary data.</text>
</comment>
<dbReference type="PANTHER" id="PTHR43861">
    <property type="entry name" value="TRANS-ACONITATE 2-METHYLTRANSFERASE-RELATED"/>
    <property type="match status" value="1"/>
</dbReference>
<evidence type="ECO:0000313" key="1">
    <source>
        <dbReference type="EMBL" id="GFJ86323.1"/>
    </source>
</evidence>
<dbReference type="AlphaFoldDB" id="A0A6V8KME1"/>
<proteinExistence type="predicted"/>
<organism evidence="1 2">
    <name type="scientific">Phytohabitans houttuyneae</name>
    <dbReference type="NCBI Taxonomy" id="1076126"/>
    <lineage>
        <taxon>Bacteria</taxon>
        <taxon>Bacillati</taxon>
        <taxon>Actinomycetota</taxon>
        <taxon>Actinomycetes</taxon>
        <taxon>Micromonosporales</taxon>
        <taxon>Micromonosporaceae</taxon>
    </lineage>
</organism>